<accession>A0ABQ0LY91</accession>
<organism evidence="2 3">
    <name type="scientific">Mycena chlorophos</name>
    <name type="common">Agaric fungus</name>
    <name type="synonym">Agaricus chlorophos</name>
    <dbReference type="NCBI Taxonomy" id="658473"/>
    <lineage>
        <taxon>Eukaryota</taxon>
        <taxon>Fungi</taxon>
        <taxon>Dikarya</taxon>
        <taxon>Basidiomycota</taxon>
        <taxon>Agaricomycotina</taxon>
        <taxon>Agaricomycetes</taxon>
        <taxon>Agaricomycetidae</taxon>
        <taxon>Agaricales</taxon>
        <taxon>Marasmiineae</taxon>
        <taxon>Mycenaceae</taxon>
        <taxon>Mycena</taxon>
    </lineage>
</organism>
<evidence type="ECO:0000313" key="3">
    <source>
        <dbReference type="Proteomes" id="UP000815677"/>
    </source>
</evidence>
<keyword evidence="3" id="KW-1185">Reference proteome</keyword>
<dbReference type="EMBL" id="DF849199">
    <property type="protein sequence ID" value="GAT56025.1"/>
    <property type="molecule type" value="Genomic_DNA"/>
</dbReference>
<protein>
    <submittedName>
        <fullName evidence="2">Uncharacterized protein</fullName>
    </submittedName>
</protein>
<reference evidence="2" key="1">
    <citation type="submission" date="2014-09" db="EMBL/GenBank/DDBJ databases">
        <title>Genome sequence of the luminous mushroom Mycena chlorophos for searching fungal bioluminescence genes.</title>
        <authorList>
            <person name="Tanaka Y."/>
            <person name="Kasuga D."/>
            <person name="Oba Y."/>
            <person name="Hase S."/>
            <person name="Sato K."/>
            <person name="Oba Y."/>
            <person name="Sakakibara Y."/>
        </authorList>
    </citation>
    <scope>NUCLEOTIDE SEQUENCE</scope>
</reference>
<feature type="region of interest" description="Disordered" evidence="1">
    <location>
        <begin position="136"/>
        <end position="158"/>
    </location>
</feature>
<sequence>MRSVKTEYSWTSRGELVRNPGGRVENHLPSLVAVLLVVASASDIETWTCCEATPPGLPMVCIVKGNTLQGTERPNTVAREVEIRLGHPDHVPRMVASSSRSSSLWRLQRPEIVPRGSLPKDANPDSPVLELVEETRRETPTHPQARQLGRSSFPGALTTSLKAGRRGASGNVTTIVL</sequence>
<evidence type="ECO:0000313" key="2">
    <source>
        <dbReference type="EMBL" id="GAT56025.1"/>
    </source>
</evidence>
<gene>
    <name evidence="2" type="ORF">MCHLO_12729</name>
</gene>
<dbReference type="Proteomes" id="UP000815677">
    <property type="component" value="Unassembled WGS sequence"/>
</dbReference>
<proteinExistence type="predicted"/>
<name>A0ABQ0LY91_MYCCL</name>
<evidence type="ECO:0000256" key="1">
    <source>
        <dbReference type="SAM" id="MobiDB-lite"/>
    </source>
</evidence>